<protein>
    <recommendedName>
        <fullName evidence="2">non-specific serine/threonine protein kinase</fullName>
        <ecNumber evidence="2">2.7.11.1</ecNumber>
    </recommendedName>
</protein>
<evidence type="ECO:0000256" key="6">
    <source>
        <dbReference type="ARBA" id="ARBA00022692"/>
    </source>
</evidence>
<dbReference type="InterPro" id="IPR008271">
    <property type="entry name" value="Ser/Thr_kinase_AS"/>
</dbReference>
<comment type="catalytic activity">
    <reaction evidence="15">
        <text>L-seryl-[protein] + ATP = O-phospho-L-seryl-[protein] + ADP + H(+)</text>
        <dbReference type="Rhea" id="RHEA:17989"/>
        <dbReference type="Rhea" id="RHEA-COMP:9863"/>
        <dbReference type="Rhea" id="RHEA-COMP:11604"/>
        <dbReference type="ChEBI" id="CHEBI:15378"/>
        <dbReference type="ChEBI" id="CHEBI:29999"/>
        <dbReference type="ChEBI" id="CHEBI:30616"/>
        <dbReference type="ChEBI" id="CHEBI:83421"/>
        <dbReference type="ChEBI" id="CHEBI:456216"/>
        <dbReference type="EC" id="2.7.11.1"/>
    </reaction>
</comment>
<keyword evidence="13" id="KW-1015">Disulfide bond</keyword>
<evidence type="ECO:0000256" key="9">
    <source>
        <dbReference type="ARBA" id="ARBA00022777"/>
    </source>
</evidence>
<evidence type="ECO:0000256" key="15">
    <source>
        <dbReference type="ARBA" id="ARBA00048679"/>
    </source>
</evidence>
<evidence type="ECO:0000256" key="8">
    <source>
        <dbReference type="ARBA" id="ARBA00022741"/>
    </source>
</evidence>
<evidence type="ECO:0000256" key="11">
    <source>
        <dbReference type="ARBA" id="ARBA00022989"/>
    </source>
</evidence>
<evidence type="ECO:0000256" key="2">
    <source>
        <dbReference type="ARBA" id="ARBA00012513"/>
    </source>
</evidence>
<dbReference type="AlphaFoldDB" id="A0A8T0HZW5"/>
<dbReference type="GO" id="GO:0045087">
    <property type="term" value="P:innate immune response"/>
    <property type="evidence" value="ECO:0007669"/>
    <property type="project" value="InterPro"/>
</dbReference>
<name>A0A8T0HZW5_CERPU</name>
<organism evidence="17 18">
    <name type="scientific">Ceratodon purpureus</name>
    <name type="common">Fire moss</name>
    <name type="synonym">Dicranum purpureum</name>
    <dbReference type="NCBI Taxonomy" id="3225"/>
    <lineage>
        <taxon>Eukaryota</taxon>
        <taxon>Viridiplantae</taxon>
        <taxon>Streptophyta</taxon>
        <taxon>Embryophyta</taxon>
        <taxon>Bryophyta</taxon>
        <taxon>Bryophytina</taxon>
        <taxon>Bryopsida</taxon>
        <taxon>Dicranidae</taxon>
        <taxon>Pseudoditrichales</taxon>
        <taxon>Ditrichaceae</taxon>
        <taxon>Ceratodon</taxon>
    </lineage>
</organism>
<evidence type="ECO:0000313" key="18">
    <source>
        <dbReference type="Proteomes" id="UP000822688"/>
    </source>
</evidence>
<dbReference type="Gene3D" id="1.10.510.10">
    <property type="entry name" value="Transferase(Phosphotransferase) domain 1"/>
    <property type="match status" value="1"/>
</dbReference>
<evidence type="ECO:0000313" key="17">
    <source>
        <dbReference type="EMBL" id="KAG0575953.1"/>
    </source>
</evidence>
<keyword evidence="11" id="KW-1133">Transmembrane helix</keyword>
<dbReference type="PROSITE" id="PS00108">
    <property type="entry name" value="PROTEIN_KINASE_ST"/>
    <property type="match status" value="1"/>
</dbReference>
<comment type="subcellular location">
    <subcellularLocation>
        <location evidence="1">Cell membrane</location>
        <topology evidence="1">Single-pass membrane protein</topology>
    </subcellularLocation>
</comment>
<dbReference type="SUPFAM" id="SSF56112">
    <property type="entry name" value="Protein kinase-like (PK-like)"/>
    <property type="match status" value="1"/>
</dbReference>
<proteinExistence type="predicted"/>
<dbReference type="FunFam" id="1.10.510.10:FF:001023">
    <property type="entry name" value="Os07g0541700 protein"/>
    <property type="match status" value="1"/>
</dbReference>
<keyword evidence="18" id="KW-1185">Reference proteome</keyword>
<keyword evidence="4" id="KW-0723">Serine/threonine-protein kinase</keyword>
<dbReference type="InterPro" id="IPR000719">
    <property type="entry name" value="Prot_kinase_dom"/>
</dbReference>
<dbReference type="EMBL" id="CM026425">
    <property type="protein sequence ID" value="KAG0575953.1"/>
    <property type="molecule type" value="Genomic_DNA"/>
</dbReference>
<sequence length="125" mass="13999">MCCVFETHINKACKQLIVQLEPNSAVRFPLMWHGCIYTAAEAPLSWSSRVQIALDAARGLEYLHEHTRPSYIHRDIKSANILLDKDARAKVADFGLTKLTETKIDGNLATISTRVVGTWGYLSPE</sequence>
<keyword evidence="10" id="KW-0067">ATP-binding</keyword>
<dbReference type="EC" id="2.7.11.1" evidence="2"/>
<dbReference type="GO" id="GO:0005524">
    <property type="term" value="F:ATP binding"/>
    <property type="evidence" value="ECO:0007669"/>
    <property type="project" value="UniProtKB-KW"/>
</dbReference>
<gene>
    <name evidence="17" type="ORF">KC19_5G043200</name>
</gene>
<dbReference type="InterPro" id="IPR011009">
    <property type="entry name" value="Kinase-like_dom_sf"/>
</dbReference>
<evidence type="ECO:0000256" key="12">
    <source>
        <dbReference type="ARBA" id="ARBA00023136"/>
    </source>
</evidence>
<keyword evidence="6" id="KW-0812">Transmembrane</keyword>
<accession>A0A8T0HZW5</accession>
<dbReference type="InterPro" id="IPR044812">
    <property type="entry name" value="CERK1/LYK3-like"/>
</dbReference>
<comment type="catalytic activity">
    <reaction evidence="14">
        <text>L-threonyl-[protein] + ATP = O-phospho-L-threonyl-[protein] + ADP + H(+)</text>
        <dbReference type="Rhea" id="RHEA:46608"/>
        <dbReference type="Rhea" id="RHEA-COMP:11060"/>
        <dbReference type="Rhea" id="RHEA-COMP:11605"/>
        <dbReference type="ChEBI" id="CHEBI:15378"/>
        <dbReference type="ChEBI" id="CHEBI:30013"/>
        <dbReference type="ChEBI" id="CHEBI:30616"/>
        <dbReference type="ChEBI" id="CHEBI:61977"/>
        <dbReference type="ChEBI" id="CHEBI:456216"/>
        <dbReference type="EC" id="2.7.11.1"/>
    </reaction>
</comment>
<evidence type="ECO:0000256" key="14">
    <source>
        <dbReference type="ARBA" id="ARBA00047899"/>
    </source>
</evidence>
<feature type="domain" description="Protein kinase" evidence="16">
    <location>
        <begin position="1"/>
        <end position="125"/>
    </location>
</feature>
<keyword evidence="7" id="KW-0732">Signal</keyword>
<evidence type="ECO:0000256" key="7">
    <source>
        <dbReference type="ARBA" id="ARBA00022729"/>
    </source>
</evidence>
<keyword evidence="5" id="KW-0808">Transferase</keyword>
<evidence type="ECO:0000256" key="4">
    <source>
        <dbReference type="ARBA" id="ARBA00022527"/>
    </source>
</evidence>
<evidence type="ECO:0000256" key="1">
    <source>
        <dbReference type="ARBA" id="ARBA00004162"/>
    </source>
</evidence>
<dbReference type="PROSITE" id="PS50011">
    <property type="entry name" value="PROTEIN_KINASE_DOM"/>
    <property type="match status" value="1"/>
</dbReference>
<evidence type="ECO:0000256" key="10">
    <source>
        <dbReference type="ARBA" id="ARBA00022840"/>
    </source>
</evidence>
<evidence type="ECO:0000256" key="5">
    <source>
        <dbReference type="ARBA" id="ARBA00022679"/>
    </source>
</evidence>
<evidence type="ECO:0000256" key="13">
    <source>
        <dbReference type="ARBA" id="ARBA00023157"/>
    </source>
</evidence>
<keyword evidence="12" id="KW-0472">Membrane</keyword>
<keyword evidence="8" id="KW-0547">Nucleotide-binding</keyword>
<evidence type="ECO:0000259" key="16">
    <source>
        <dbReference type="PROSITE" id="PS50011"/>
    </source>
</evidence>
<dbReference type="Pfam" id="PF00069">
    <property type="entry name" value="Pkinase"/>
    <property type="match status" value="1"/>
</dbReference>
<dbReference type="Proteomes" id="UP000822688">
    <property type="component" value="Chromosome 5"/>
</dbReference>
<keyword evidence="3" id="KW-1003">Cell membrane</keyword>
<comment type="caution">
    <text evidence="17">The sequence shown here is derived from an EMBL/GenBank/DDBJ whole genome shotgun (WGS) entry which is preliminary data.</text>
</comment>
<keyword evidence="9" id="KW-0418">Kinase</keyword>
<reference evidence="17" key="1">
    <citation type="submission" date="2020-06" db="EMBL/GenBank/DDBJ databases">
        <title>WGS assembly of Ceratodon purpureus strain R40.</title>
        <authorList>
            <person name="Carey S.B."/>
            <person name="Jenkins J."/>
            <person name="Shu S."/>
            <person name="Lovell J.T."/>
            <person name="Sreedasyam A."/>
            <person name="Maumus F."/>
            <person name="Tiley G.P."/>
            <person name="Fernandez-Pozo N."/>
            <person name="Barry K."/>
            <person name="Chen C."/>
            <person name="Wang M."/>
            <person name="Lipzen A."/>
            <person name="Daum C."/>
            <person name="Saski C.A."/>
            <person name="Payton A.C."/>
            <person name="Mcbreen J.C."/>
            <person name="Conrad R.E."/>
            <person name="Kollar L.M."/>
            <person name="Olsson S."/>
            <person name="Huttunen S."/>
            <person name="Landis J.B."/>
            <person name="Wickett N.J."/>
            <person name="Johnson M.G."/>
            <person name="Rensing S.A."/>
            <person name="Grimwood J."/>
            <person name="Schmutz J."/>
            <person name="Mcdaniel S.F."/>
        </authorList>
    </citation>
    <scope>NUCLEOTIDE SEQUENCE</scope>
    <source>
        <strain evidence="17">R40</strain>
    </source>
</reference>
<dbReference type="GO" id="GO:0005886">
    <property type="term" value="C:plasma membrane"/>
    <property type="evidence" value="ECO:0007669"/>
    <property type="project" value="UniProtKB-SubCell"/>
</dbReference>
<dbReference type="GO" id="GO:0004674">
    <property type="term" value="F:protein serine/threonine kinase activity"/>
    <property type="evidence" value="ECO:0007669"/>
    <property type="project" value="UniProtKB-KW"/>
</dbReference>
<dbReference type="PANTHER" id="PTHR46204">
    <property type="entry name" value="CHITIN ELICITOR RECEPTOR KINASE 1-RELATED"/>
    <property type="match status" value="1"/>
</dbReference>
<evidence type="ECO:0000256" key="3">
    <source>
        <dbReference type="ARBA" id="ARBA00022475"/>
    </source>
</evidence>
<dbReference type="PANTHER" id="PTHR46204:SF2">
    <property type="entry name" value="CHITIN ELICITOR RECEPTOR KINASE 1"/>
    <property type="match status" value="1"/>
</dbReference>
<dbReference type="GO" id="GO:0019199">
    <property type="term" value="F:transmembrane receptor protein kinase activity"/>
    <property type="evidence" value="ECO:0007669"/>
    <property type="project" value="InterPro"/>
</dbReference>